<keyword evidence="2" id="KW-1185">Reference proteome</keyword>
<proteinExistence type="predicted"/>
<gene>
    <name evidence="1" type="ORF">WISP_42357</name>
</gene>
<reference evidence="1" key="1">
    <citation type="submission" date="2019-10" db="EMBL/GenBank/DDBJ databases">
        <authorList>
            <person name="Soares A.E.R."/>
            <person name="Aleixo A."/>
            <person name="Schneider P."/>
            <person name="Miyaki C.Y."/>
            <person name="Schneider M.P."/>
            <person name="Mello C."/>
            <person name="Vasconcelos A.T.R."/>
        </authorList>
    </citation>
    <scope>NUCLEOTIDE SEQUENCE</scope>
    <source>
        <tissue evidence="1">Muscle</tissue>
    </source>
</reference>
<protein>
    <submittedName>
        <fullName evidence="1">Uncharacterized protein</fullName>
    </submittedName>
</protein>
<organism evidence="1 2">
    <name type="scientific">Willisornis vidua</name>
    <name type="common">Xingu scale-backed antbird</name>
    <dbReference type="NCBI Taxonomy" id="1566151"/>
    <lineage>
        <taxon>Eukaryota</taxon>
        <taxon>Metazoa</taxon>
        <taxon>Chordata</taxon>
        <taxon>Craniata</taxon>
        <taxon>Vertebrata</taxon>
        <taxon>Euteleostomi</taxon>
        <taxon>Archelosauria</taxon>
        <taxon>Archosauria</taxon>
        <taxon>Dinosauria</taxon>
        <taxon>Saurischia</taxon>
        <taxon>Theropoda</taxon>
        <taxon>Coelurosauria</taxon>
        <taxon>Aves</taxon>
        <taxon>Neognathae</taxon>
        <taxon>Neoaves</taxon>
        <taxon>Telluraves</taxon>
        <taxon>Australaves</taxon>
        <taxon>Passeriformes</taxon>
        <taxon>Thamnophilidae</taxon>
        <taxon>Willisornis</taxon>
    </lineage>
</organism>
<comment type="caution">
    <text evidence="1">The sequence shown here is derived from an EMBL/GenBank/DDBJ whole genome shotgun (WGS) entry which is preliminary data.</text>
</comment>
<evidence type="ECO:0000313" key="2">
    <source>
        <dbReference type="Proteomes" id="UP001145742"/>
    </source>
</evidence>
<dbReference type="Proteomes" id="UP001145742">
    <property type="component" value="Unassembled WGS sequence"/>
</dbReference>
<dbReference type="EMBL" id="WHWB01033199">
    <property type="protein sequence ID" value="KAJ7421446.1"/>
    <property type="molecule type" value="Genomic_DNA"/>
</dbReference>
<sequence>MELRSSNPLIRGIKTKKEYFEIKRLASPGLSILAEVREQPQPGRTAPRSSGRFSCMAWKRHVKWCCGPAKLCGFWEQAQDGRAVLTPLEGVLAALGIIPAAPCLHPQPLTLLWVLPMCSHRQHDLDPVTSSGFGDQPLSWSSSPGLSIPALPSERMAMLLELCQLQQLESGRFKVLIA</sequence>
<name>A0ABQ9DGA3_9PASS</name>
<accession>A0ABQ9DGA3</accession>
<evidence type="ECO:0000313" key="1">
    <source>
        <dbReference type="EMBL" id="KAJ7421446.1"/>
    </source>
</evidence>